<accession>A0A1I8AFG1</accession>
<proteinExistence type="predicted"/>
<evidence type="ECO:0000313" key="2">
    <source>
        <dbReference type="WBParaSite" id="L893_g5075.t1"/>
    </source>
</evidence>
<organism evidence="1 2">
    <name type="scientific">Steinernema glaseri</name>
    <dbReference type="NCBI Taxonomy" id="37863"/>
    <lineage>
        <taxon>Eukaryota</taxon>
        <taxon>Metazoa</taxon>
        <taxon>Ecdysozoa</taxon>
        <taxon>Nematoda</taxon>
        <taxon>Chromadorea</taxon>
        <taxon>Rhabditida</taxon>
        <taxon>Tylenchina</taxon>
        <taxon>Panagrolaimomorpha</taxon>
        <taxon>Strongyloidoidea</taxon>
        <taxon>Steinernematidae</taxon>
        <taxon>Steinernema</taxon>
    </lineage>
</organism>
<dbReference type="AlphaFoldDB" id="A0A1I8AFG1"/>
<reference evidence="2" key="1">
    <citation type="submission" date="2016-11" db="UniProtKB">
        <authorList>
            <consortium name="WormBaseParasite"/>
        </authorList>
    </citation>
    <scope>IDENTIFICATION</scope>
</reference>
<protein>
    <submittedName>
        <fullName evidence="2">Thyroglobulin type-1 domain-containing protein</fullName>
    </submittedName>
</protein>
<name>A0A1I8AFG1_9BILA</name>
<dbReference type="WBParaSite" id="L893_g5075.t1">
    <property type="protein sequence ID" value="L893_g5075.t1"/>
    <property type="gene ID" value="L893_g5075"/>
</dbReference>
<keyword evidence="1" id="KW-1185">Reference proteome</keyword>
<evidence type="ECO:0000313" key="1">
    <source>
        <dbReference type="Proteomes" id="UP000095287"/>
    </source>
</evidence>
<dbReference type="Proteomes" id="UP000095287">
    <property type="component" value="Unplaced"/>
</dbReference>
<sequence>TGTDDGSVTLPQAHNRAGHCVSVCEWPISDAIRRPCLLKSREIVLCEIEKLQITCWPTRKRA</sequence>